<keyword evidence="8" id="KW-0969">Cilium</keyword>
<dbReference type="Proteomes" id="UP000269352">
    <property type="component" value="Unassembled WGS sequence"/>
</dbReference>
<dbReference type="InterPro" id="IPR037925">
    <property type="entry name" value="FlgE/F/G-like"/>
</dbReference>
<feature type="domain" description="Flagellar basal body rod protein N-terminal" evidence="5">
    <location>
        <begin position="7"/>
        <end position="35"/>
    </location>
</feature>
<dbReference type="InterPro" id="IPR020013">
    <property type="entry name" value="Flagellar_FlgE/F/G"/>
</dbReference>
<dbReference type="SUPFAM" id="SSF117143">
    <property type="entry name" value="Flagellar hook protein flgE"/>
    <property type="match status" value="1"/>
</dbReference>
<feature type="domain" description="Flagellar hook protein FlgE/F/G-like D1" evidence="7">
    <location>
        <begin position="95"/>
        <end position="158"/>
    </location>
</feature>
<keyword evidence="8" id="KW-0966">Cell projection</keyword>
<evidence type="ECO:0000256" key="2">
    <source>
        <dbReference type="ARBA" id="ARBA00017948"/>
    </source>
</evidence>
<dbReference type="GO" id="GO:0009426">
    <property type="term" value="C:bacterial-type flagellum basal body, distal rod"/>
    <property type="evidence" value="ECO:0007669"/>
    <property type="project" value="UniProtKB-UniRule"/>
</dbReference>
<dbReference type="Pfam" id="PF06429">
    <property type="entry name" value="Flg_bbr_C"/>
    <property type="match status" value="1"/>
</dbReference>
<evidence type="ECO:0000259" key="6">
    <source>
        <dbReference type="Pfam" id="PF06429"/>
    </source>
</evidence>
<dbReference type="InterPro" id="IPR053967">
    <property type="entry name" value="LlgE_F_G-like_D1"/>
</dbReference>
<name>A0A388TE19_TERA1</name>
<dbReference type="NCBIfam" id="TIGR03506">
    <property type="entry name" value="FlgEFG_subfam"/>
    <property type="match status" value="2"/>
</dbReference>
<dbReference type="InterPro" id="IPR012834">
    <property type="entry name" value="FlgG_G_neg"/>
</dbReference>
<comment type="caution">
    <text evidence="8">The sequence shown here is derived from an EMBL/GenBank/DDBJ whole genome shotgun (WGS) entry which is preliminary data.</text>
</comment>
<dbReference type="PANTHER" id="PTHR30435:SF19">
    <property type="entry name" value="FLAGELLAR BASAL-BODY ROD PROTEIN FLGG"/>
    <property type="match status" value="1"/>
</dbReference>
<evidence type="ECO:0000313" key="8">
    <source>
        <dbReference type="EMBL" id="GBR74847.1"/>
    </source>
</evidence>
<accession>A0A388TE19</accession>
<gene>
    <name evidence="8" type="primary">flgG</name>
    <name evidence="8" type="ORF">NO1_1952</name>
</gene>
<keyword evidence="8" id="KW-0282">Flagellum</keyword>
<keyword evidence="9" id="KW-1185">Reference proteome</keyword>
<proteinExistence type="inferred from homology"/>
<dbReference type="PANTHER" id="PTHR30435">
    <property type="entry name" value="FLAGELLAR PROTEIN"/>
    <property type="match status" value="1"/>
</dbReference>
<comment type="similarity">
    <text evidence="1 4">Belongs to the flagella basal body rod proteins family.</text>
</comment>
<feature type="domain" description="Flagellar basal-body/hook protein C-terminal" evidence="6">
    <location>
        <begin position="215"/>
        <end position="258"/>
    </location>
</feature>
<evidence type="ECO:0000256" key="4">
    <source>
        <dbReference type="RuleBase" id="RU362116"/>
    </source>
</evidence>
<dbReference type="EMBL" id="BGZN01000094">
    <property type="protein sequence ID" value="GBR74847.1"/>
    <property type="molecule type" value="Genomic_DNA"/>
</dbReference>
<evidence type="ECO:0000256" key="1">
    <source>
        <dbReference type="ARBA" id="ARBA00009677"/>
    </source>
</evidence>
<evidence type="ECO:0000313" key="9">
    <source>
        <dbReference type="Proteomes" id="UP000269352"/>
    </source>
</evidence>
<evidence type="ECO:0000259" key="5">
    <source>
        <dbReference type="Pfam" id="PF00460"/>
    </source>
</evidence>
<protein>
    <recommendedName>
        <fullName evidence="2 3">Flagellar basal-body rod protein FlgG</fullName>
    </recommendedName>
</protein>
<evidence type="ECO:0000256" key="3">
    <source>
        <dbReference type="NCBIfam" id="TIGR02488"/>
    </source>
</evidence>
<keyword evidence="4" id="KW-0975">Bacterial flagellum</keyword>
<dbReference type="AlphaFoldDB" id="A0A388TE19"/>
<sequence length="262" mass="28533">MFRQFHIAATGMSAMEKDLITITNNVSNVKTTGFKKARVELETLFPEILEEAVRDSETTYEKSLVELGSGVRVVGTPKDFSSGTVEVTNNSLDIAIEGEGLLKFRMPDGSIAYSRAGNLHKDSDGRLVNISGYPMEPEIRVPDSTTNILITTNGAVYVQENNQIEQTQIGQIEMVKFVNPSSLKSIGGNMYVTTASSGMEIDGLPEEEGFGQIAQFSLESSNVDIVSEMMQMVITQRSFDIISKAIQSGEAMLNSAIEIARG</sequence>
<dbReference type="InterPro" id="IPR001444">
    <property type="entry name" value="Flag_bb_rod_N"/>
</dbReference>
<evidence type="ECO:0000259" key="7">
    <source>
        <dbReference type="Pfam" id="PF22692"/>
    </source>
</evidence>
<dbReference type="Pfam" id="PF00460">
    <property type="entry name" value="Flg_bb_rod"/>
    <property type="match status" value="1"/>
</dbReference>
<comment type="subcellular location">
    <subcellularLocation>
        <location evidence="4">Bacterial flagellum basal body</location>
    </subcellularLocation>
</comment>
<organism evidence="8 9">
    <name type="scientific">Termititenax aidoneus</name>
    <dbReference type="NCBI Taxonomy" id="2218524"/>
    <lineage>
        <taxon>Bacteria</taxon>
        <taxon>Bacillati</taxon>
        <taxon>Candidatus Margulisiibacteriota</taxon>
        <taxon>Candidatus Termititenacia</taxon>
        <taxon>Candidatus Termititenacales</taxon>
        <taxon>Candidatus Termititenacaceae</taxon>
        <taxon>Candidatus Termititenax</taxon>
    </lineage>
</organism>
<reference evidence="8 9" key="1">
    <citation type="journal article" date="2019" name="ISME J.">
        <title>Genome analyses of uncultured TG2/ZB3 bacteria in 'Margulisbacteria' specifically attached to ectosymbiotic spirochetes of protists in the termite gut.</title>
        <authorList>
            <person name="Utami Y.D."/>
            <person name="Kuwahara H."/>
            <person name="Igai K."/>
            <person name="Murakami T."/>
            <person name="Sugaya K."/>
            <person name="Morikawa T."/>
            <person name="Nagura Y."/>
            <person name="Yuki M."/>
            <person name="Deevong P."/>
            <person name="Inoue T."/>
            <person name="Kihara K."/>
            <person name="Lo N."/>
            <person name="Yamada A."/>
            <person name="Ohkuma M."/>
            <person name="Hongoh Y."/>
        </authorList>
    </citation>
    <scope>NUCLEOTIDE SEQUENCE [LARGE SCALE GENOMIC DNA]</scope>
    <source>
        <strain evidence="8">NkOx7-01</strain>
    </source>
</reference>
<dbReference type="Pfam" id="PF22692">
    <property type="entry name" value="LlgE_F_G_D1"/>
    <property type="match status" value="1"/>
</dbReference>
<dbReference type="NCBIfam" id="TIGR02488">
    <property type="entry name" value="flgG_G_neg"/>
    <property type="match status" value="1"/>
</dbReference>
<dbReference type="InterPro" id="IPR010930">
    <property type="entry name" value="Flg_bb/hook_C_dom"/>
</dbReference>
<dbReference type="GO" id="GO:0071978">
    <property type="term" value="P:bacterial-type flagellum-dependent swarming motility"/>
    <property type="evidence" value="ECO:0007669"/>
    <property type="project" value="TreeGrafter"/>
</dbReference>